<evidence type="ECO:0000256" key="8">
    <source>
        <dbReference type="RuleBase" id="RU003455"/>
    </source>
</evidence>
<evidence type="ECO:0000313" key="11">
    <source>
        <dbReference type="Proteomes" id="UP001592528"/>
    </source>
</evidence>
<name>A0ABV6UFB4_9ACTN</name>
<comment type="caution">
    <text evidence="10">The sequence shown here is derived from an EMBL/GenBank/DDBJ whole genome shotgun (WGS) entry which is preliminary data.</text>
</comment>
<comment type="similarity">
    <text evidence="8">Belongs to the ribulokinase family.</text>
</comment>
<dbReference type="NCBIfam" id="TIGR01234">
    <property type="entry name" value="L-ribulokinase"/>
    <property type="match status" value="1"/>
</dbReference>
<evidence type="ECO:0000256" key="4">
    <source>
        <dbReference type="ARBA" id="ARBA00022840"/>
    </source>
</evidence>
<keyword evidence="11" id="KW-1185">Reference proteome</keyword>
<comment type="catalytic activity">
    <reaction evidence="8">
        <text>L-ribulose + ATP = L-ribulose 5-phosphate + ADP + H(+)</text>
        <dbReference type="Rhea" id="RHEA:22072"/>
        <dbReference type="ChEBI" id="CHEBI:15378"/>
        <dbReference type="ChEBI" id="CHEBI:16880"/>
        <dbReference type="ChEBI" id="CHEBI:30616"/>
        <dbReference type="ChEBI" id="CHEBI:58226"/>
        <dbReference type="ChEBI" id="CHEBI:456216"/>
        <dbReference type="EC" id="2.7.1.16"/>
    </reaction>
</comment>
<dbReference type="SUPFAM" id="SSF53067">
    <property type="entry name" value="Actin-like ATPase domain"/>
    <property type="match status" value="2"/>
</dbReference>
<dbReference type="CDD" id="cd07781">
    <property type="entry name" value="ASKHA_NBD_FGGY_L-RBK"/>
    <property type="match status" value="1"/>
</dbReference>
<dbReference type="RefSeq" id="WP_037594439.1">
    <property type="nucleotide sequence ID" value="NZ_JBHEZZ010000001.1"/>
</dbReference>
<keyword evidence="1 8" id="KW-0808">Transferase</keyword>
<keyword evidence="3 8" id="KW-0418">Kinase</keyword>
<evidence type="ECO:0000256" key="3">
    <source>
        <dbReference type="ARBA" id="ARBA00022777"/>
    </source>
</evidence>
<dbReference type="PROSITE" id="PS00445">
    <property type="entry name" value="FGGY_KINASES_2"/>
    <property type="match status" value="1"/>
</dbReference>
<evidence type="ECO:0000256" key="7">
    <source>
        <dbReference type="NCBIfam" id="TIGR01234"/>
    </source>
</evidence>
<keyword evidence="5 8" id="KW-0054">Arabinose catabolism</keyword>
<dbReference type="PANTHER" id="PTHR43435">
    <property type="entry name" value="RIBULOKINASE"/>
    <property type="match status" value="1"/>
</dbReference>
<protein>
    <recommendedName>
        <fullName evidence="7 8">Ribulokinase</fullName>
        <ecNumber evidence="7 8">2.7.1.16</ecNumber>
    </recommendedName>
</protein>
<organism evidence="10 11">
    <name type="scientific">Streptacidiphilus cavernicola</name>
    <dbReference type="NCBI Taxonomy" id="3342716"/>
    <lineage>
        <taxon>Bacteria</taxon>
        <taxon>Bacillati</taxon>
        <taxon>Actinomycetota</taxon>
        <taxon>Actinomycetes</taxon>
        <taxon>Kitasatosporales</taxon>
        <taxon>Streptomycetaceae</taxon>
        <taxon>Streptacidiphilus</taxon>
    </lineage>
</organism>
<dbReference type="Proteomes" id="UP001592528">
    <property type="component" value="Unassembled WGS sequence"/>
</dbReference>
<feature type="domain" description="Carbohydrate kinase FGGY C-terminal" evidence="9">
    <location>
        <begin position="299"/>
        <end position="496"/>
    </location>
</feature>
<dbReference type="Gene3D" id="3.30.420.40">
    <property type="match status" value="2"/>
</dbReference>
<dbReference type="InterPro" id="IPR000577">
    <property type="entry name" value="Carb_kinase_FGGY"/>
</dbReference>
<dbReference type="NCBIfam" id="NF003154">
    <property type="entry name" value="PRK04123.1"/>
    <property type="match status" value="1"/>
</dbReference>
<keyword evidence="6 8" id="KW-0119">Carbohydrate metabolism</keyword>
<evidence type="ECO:0000256" key="5">
    <source>
        <dbReference type="ARBA" id="ARBA00022935"/>
    </source>
</evidence>
<keyword evidence="4" id="KW-0067">ATP-binding</keyword>
<gene>
    <name evidence="10" type="primary">araB</name>
    <name evidence="10" type="ORF">ACEZDJ_02485</name>
</gene>
<reference evidence="10 11" key="1">
    <citation type="submission" date="2024-09" db="EMBL/GenBank/DDBJ databases">
        <authorList>
            <person name="Lee S.D."/>
        </authorList>
    </citation>
    <scope>NUCLEOTIDE SEQUENCE [LARGE SCALE GENOMIC DNA]</scope>
    <source>
        <strain evidence="10 11">N1-5</strain>
    </source>
</reference>
<evidence type="ECO:0000256" key="1">
    <source>
        <dbReference type="ARBA" id="ARBA00022679"/>
    </source>
</evidence>
<dbReference type="GO" id="GO:0008741">
    <property type="term" value="F:ribulokinase activity"/>
    <property type="evidence" value="ECO:0007669"/>
    <property type="project" value="UniProtKB-EC"/>
</dbReference>
<accession>A0ABV6UFB4</accession>
<proteinExistence type="inferred from homology"/>
<evidence type="ECO:0000256" key="2">
    <source>
        <dbReference type="ARBA" id="ARBA00022741"/>
    </source>
</evidence>
<dbReference type="Pfam" id="PF02782">
    <property type="entry name" value="FGGY_C"/>
    <property type="match status" value="1"/>
</dbReference>
<dbReference type="PIRSF" id="PIRSF000538">
    <property type="entry name" value="GlpK"/>
    <property type="match status" value="1"/>
</dbReference>
<evidence type="ECO:0000256" key="6">
    <source>
        <dbReference type="ARBA" id="ARBA00023277"/>
    </source>
</evidence>
<dbReference type="EMBL" id="JBHEZZ010000001">
    <property type="protein sequence ID" value="MFC1400150.1"/>
    <property type="molecule type" value="Genomic_DNA"/>
</dbReference>
<comment type="pathway">
    <text evidence="8">Carbohydrate degradation; L-arabinose degradation via L-ribulose; D-xylulose 5-phosphate from L-arabinose (bacterial route): step 2/3.</text>
</comment>
<dbReference type="InterPro" id="IPR043129">
    <property type="entry name" value="ATPase_NBD"/>
</dbReference>
<dbReference type="EC" id="2.7.1.16" evidence="7 8"/>
<dbReference type="InterPro" id="IPR018483">
    <property type="entry name" value="Carb_kinase_FGGY_CS"/>
</dbReference>
<evidence type="ECO:0000313" key="10">
    <source>
        <dbReference type="EMBL" id="MFC1400150.1"/>
    </source>
</evidence>
<dbReference type="InterPro" id="IPR018485">
    <property type="entry name" value="FGGY_C"/>
</dbReference>
<evidence type="ECO:0000259" key="9">
    <source>
        <dbReference type="Pfam" id="PF02782"/>
    </source>
</evidence>
<keyword evidence="2" id="KW-0547">Nucleotide-binding</keyword>
<dbReference type="InterPro" id="IPR005929">
    <property type="entry name" value="Ribulokinase"/>
</dbReference>
<sequence length="577" mass="61074">MSVNIPTPVTVGIDFGTLSGRAVVVSVADGTQLADAVHEYRYGVIDTVLPDGTTTLPPDWALQLPQDWRDVLSNAVPRALELAGVTADQVVGIGTDFTACTVLPTTTDGTPLCELPGLAGRPHAYPKLWRHHAAQPQADRINALAAELGEPWLARYGGKISSEWEYAKALQLLEEDPELYAAADRWIEAADWIVWELTGAENRNLCTAGYKGIHQPDLLPAEDGARPGADYLGRLNPGFTGFTAKLDHPLAALGDAAGTLTARAAALTGLNEGTPVSVGNVDAHVTNAAARALDPGHMLAIMGTSTCHILNSDVLAEVPGMCGVVRDGVVPGLWGYEAGQSGVGDIFAWAVRTAAPESYAVEARERGLSLHELLTEKAAAQPVGAHGLVALDWHSGNRSVLVDHHLSGLVLGLTLDTRPEEIYRALLEATAFGTRVIVEAFEEAGVPVTEFTVAGGLPKNHFLMQIYSDVLRRPVNVIGSEQGGALGSAIHAAVAAGAYPDIRTASAAMGRINLAVHTPDEARADAYDLLFAEYRELHDHFGRGGSDALHRLRALRDAARTAGTVPADPTLELEEAR</sequence>
<dbReference type="PANTHER" id="PTHR43435:SF4">
    <property type="entry name" value="FGGY CARBOHYDRATE KINASE DOMAIN-CONTAINING PROTEIN"/>
    <property type="match status" value="1"/>
</dbReference>